<evidence type="ECO:0000256" key="7">
    <source>
        <dbReference type="ARBA" id="ARBA00022840"/>
    </source>
</evidence>
<dbReference type="Gene3D" id="1.20.5.1930">
    <property type="match status" value="1"/>
</dbReference>
<feature type="domain" description="Histidine kinase/HSP90-like ATPase" evidence="10">
    <location>
        <begin position="379"/>
        <end position="469"/>
    </location>
</feature>
<dbReference type="EMBL" id="AWVH01000043">
    <property type="protein sequence ID" value="ERJ91756.1"/>
    <property type="molecule type" value="Genomic_DNA"/>
</dbReference>
<proteinExistence type="predicted"/>
<keyword evidence="9" id="KW-0472">Membrane</keyword>
<feature type="transmembrane region" description="Helical" evidence="9">
    <location>
        <begin position="135"/>
        <end position="152"/>
    </location>
</feature>
<dbReference type="InterPro" id="IPR003594">
    <property type="entry name" value="HATPase_dom"/>
</dbReference>
<keyword evidence="9" id="KW-0812">Transmembrane</keyword>
<evidence type="ECO:0000313" key="12">
    <source>
        <dbReference type="Proteomes" id="UP000016649"/>
    </source>
</evidence>
<protein>
    <recommendedName>
        <fullName evidence="2">histidine kinase</fullName>
        <ecNumber evidence="2">2.7.13.3</ecNumber>
    </recommendedName>
</protein>
<evidence type="ECO:0000313" key="11">
    <source>
        <dbReference type="EMBL" id="ERJ91756.1"/>
    </source>
</evidence>
<gene>
    <name evidence="11" type="ORF">HMPREF9193_01980</name>
</gene>
<keyword evidence="7" id="KW-0067">ATP-binding</keyword>
<keyword evidence="5" id="KW-0547">Nucleotide-binding</keyword>
<dbReference type="EC" id="2.7.13.3" evidence="2"/>
<dbReference type="SUPFAM" id="SSF55874">
    <property type="entry name" value="ATPase domain of HSP90 chaperone/DNA topoisomerase II/histidine kinase"/>
    <property type="match status" value="1"/>
</dbReference>
<dbReference type="Proteomes" id="UP000016649">
    <property type="component" value="Unassembled WGS sequence"/>
</dbReference>
<dbReference type="InterPro" id="IPR050482">
    <property type="entry name" value="Sensor_HK_TwoCompSys"/>
</dbReference>
<feature type="transmembrane region" description="Helical" evidence="9">
    <location>
        <begin position="20"/>
        <end position="41"/>
    </location>
</feature>
<dbReference type="CDD" id="cd16917">
    <property type="entry name" value="HATPase_UhpB-NarQ-NarX-like"/>
    <property type="match status" value="1"/>
</dbReference>
<accession>A0ABN0NWU5</accession>
<organism evidence="11 12">
    <name type="scientific">Treponema lecithinolyticum ATCC 700332</name>
    <dbReference type="NCBI Taxonomy" id="1321815"/>
    <lineage>
        <taxon>Bacteria</taxon>
        <taxon>Pseudomonadati</taxon>
        <taxon>Spirochaetota</taxon>
        <taxon>Spirochaetia</taxon>
        <taxon>Spirochaetales</taxon>
        <taxon>Treponemataceae</taxon>
        <taxon>Treponema</taxon>
    </lineage>
</organism>
<feature type="transmembrane region" description="Helical" evidence="9">
    <location>
        <begin position="61"/>
        <end position="83"/>
    </location>
</feature>
<comment type="catalytic activity">
    <reaction evidence="1">
        <text>ATP + protein L-histidine = ADP + protein N-phospho-L-histidine.</text>
        <dbReference type="EC" id="2.7.13.3"/>
    </reaction>
</comment>
<dbReference type="PANTHER" id="PTHR24421">
    <property type="entry name" value="NITRATE/NITRITE SENSOR PROTEIN NARX-RELATED"/>
    <property type="match status" value="1"/>
</dbReference>
<keyword evidence="3" id="KW-0597">Phosphoprotein</keyword>
<dbReference type="RefSeq" id="WP_021686153.1">
    <property type="nucleotide sequence ID" value="NZ_KI260554.1"/>
</dbReference>
<evidence type="ECO:0000256" key="5">
    <source>
        <dbReference type="ARBA" id="ARBA00022741"/>
    </source>
</evidence>
<sequence>MTGTAGFQKQQAFIRFFRSLFPSILSACTALCAVLVFNLKYGHKQNNGMPAGEIPAFFERSFFITFYIFFAAFCFFLFFLYFISFKCGISHKYGSLQNQNTGERKCKRNNTQAFTCAVLSLIFLSLSTATAASDIGIHLCLYFAWISAVCFATSSPFNYIAGAAGSVCFVIVLTHPDIFGINMLLSPNEIAADIGTGSFDIHTRVPLAEHKHVLYLFSAFVTLLSYALRFACDKWQENLDTVVHLHNTMSNMSLLNRKLQSAARKRGLQAAHEERLRISRDMHDSLGYVFTNIAALMDAAVSSGCKNKRQTQETCQLAREQAQHGLQEMRKTLRSIREVQDPFFQSIDTVYQLKKIFEEVTGIRVVIESGNMKKNYGKELNAVLIRTVQEAFTNAVRHGRATRIDILFWEFPDYLSMTVCDNGIGSKEIVKGIGLAGMEERLVKLNGSLQATSPDEGGFRLTVRIPTKPTGIKDNV</sequence>
<dbReference type="InterPro" id="IPR011712">
    <property type="entry name" value="Sig_transdc_His_kin_sub3_dim/P"/>
</dbReference>
<evidence type="ECO:0000256" key="3">
    <source>
        <dbReference type="ARBA" id="ARBA00022553"/>
    </source>
</evidence>
<feature type="transmembrane region" description="Helical" evidence="9">
    <location>
        <begin position="159"/>
        <end position="179"/>
    </location>
</feature>
<dbReference type="PANTHER" id="PTHR24421:SF10">
    <property type="entry name" value="NITRATE_NITRITE SENSOR PROTEIN NARQ"/>
    <property type="match status" value="1"/>
</dbReference>
<reference evidence="11 12" key="1">
    <citation type="submission" date="2013-08" db="EMBL/GenBank/DDBJ databases">
        <authorList>
            <person name="Weinstock G."/>
            <person name="Sodergren E."/>
            <person name="Wylie T."/>
            <person name="Fulton L."/>
            <person name="Fulton R."/>
            <person name="Fronick C."/>
            <person name="O'Laughlin M."/>
            <person name="Godfrey J."/>
            <person name="Miner T."/>
            <person name="Herter B."/>
            <person name="Appelbaum E."/>
            <person name="Cordes M."/>
            <person name="Lek S."/>
            <person name="Wollam A."/>
            <person name="Pepin K.H."/>
            <person name="Palsikar V.B."/>
            <person name="Mitreva M."/>
            <person name="Wilson R.K."/>
        </authorList>
    </citation>
    <scope>NUCLEOTIDE SEQUENCE [LARGE SCALE GENOMIC DNA]</scope>
    <source>
        <strain evidence="11 12">ATCC 700332</strain>
    </source>
</reference>
<evidence type="ECO:0000256" key="4">
    <source>
        <dbReference type="ARBA" id="ARBA00022679"/>
    </source>
</evidence>
<keyword evidence="12" id="KW-1185">Reference proteome</keyword>
<dbReference type="SMART" id="SM00387">
    <property type="entry name" value="HATPase_c"/>
    <property type="match status" value="1"/>
</dbReference>
<dbReference type="Pfam" id="PF02518">
    <property type="entry name" value="HATPase_c"/>
    <property type="match status" value="1"/>
</dbReference>
<evidence type="ECO:0000256" key="9">
    <source>
        <dbReference type="SAM" id="Phobius"/>
    </source>
</evidence>
<evidence type="ECO:0000256" key="8">
    <source>
        <dbReference type="ARBA" id="ARBA00023012"/>
    </source>
</evidence>
<evidence type="ECO:0000256" key="6">
    <source>
        <dbReference type="ARBA" id="ARBA00022777"/>
    </source>
</evidence>
<evidence type="ECO:0000259" key="10">
    <source>
        <dbReference type="SMART" id="SM00387"/>
    </source>
</evidence>
<comment type="caution">
    <text evidence="11">The sequence shown here is derived from an EMBL/GenBank/DDBJ whole genome shotgun (WGS) entry which is preliminary data.</text>
</comment>
<name>A0ABN0NWU5_TRELE</name>
<evidence type="ECO:0000256" key="1">
    <source>
        <dbReference type="ARBA" id="ARBA00000085"/>
    </source>
</evidence>
<keyword evidence="9" id="KW-1133">Transmembrane helix</keyword>
<keyword evidence="8" id="KW-0902">Two-component regulatory system</keyword>
<keyword evidence="4" id="KW-0808">Transferase</keyword>
<dbReference type="Pfam" id="PF07730">
    <property type="entry name" value="HisKA_3"/>
    <property type="match status" value="1"/>
</dbReference>
<dbReference type="InterPro" id="IPR036890">
    <property type="entry name" value="HATPase_C_sf"/>
</dbReference>
<evidence type="ECO:0000256" key="2">
    <source>
        <dbReference type="ARBA" id="ARBA00012438"/>
    </source>
</evidence>
<dbReference type="Gene3D" id="3.30.565.10">
    <property type="entry name" value="Histidine kinase-like ATPase, C-terminal domain"/>
    <property type="match status" value="1"/>
</dbReference>
<keyword evidence="6 11" id="KW-0418">Kinase</keyword>
<dbReference type="GO" id="GO:0016301">
    <property type="term" value="F:kinase activity"/>
    <property type="evidence" value="ECO:0007669"/>
    <property type="project" value="UniProtKB-KW"/>
</dbReference>
<feature type="transmembrane region" description="Helical" evidence="9">
    <location>
        <begin position="113"/>
        <end position="129"/>
    </location>
</feature>